<feature type="compositionally biased region" description="Polar residues" evidence="1">
    <location>
        <begin position="140"/>
        <end position="152"/>
    </location>
</feature>
<protein>
    <submittedName>
        <fullName evidence="2">AGAP007959-PA-like protein</fullName>
    </submittedName>
</protein>
<reference evidence="2 4" key="1">
    <citation type="journal article" date="2014" name="BMC Genomics">
        <title>Genome sequence of Anopheles sinensis provides insight into genetics basis of mosquito competence for malaria parasites.</title>
        <authorList>
            <person name="Zhou D."/>
            <person name="Zhang D."/>
            <person name="Ding G."/>
            <person name="Shi L."/>
            <person name="Hou Q."/>
            <person name="Ye Y."/>
            <person name="Xu Y."/>
            <person name="Zhou H."/>
            <person name="Xiong C."/>
            <person name="Li S."/>
            <person name="Yu J."/>
            <person name="Hong S."/>
            <person name="Yu X."/>
            <person name="Zou P."/>
            <person name="Chen C."/>
            <person name="Chang X."/>
            <person name="Wang W."/>
            <person name="Lv Y."/>
            <person name="Sun Y."/>
            <person name="Ma L."/>
            <person name="Shen B."/>
            <person name="Zhu C."/>
        </authorList>
    </citation>
    <scope>NUCLEOTIDE SEQUENCE [LARGE SCALE GENOMIC DNA]</scope>
</reference>
<feature type="region of interest" description="Disordered" evidence="1">
    <location>
        <begin position="318"/>
        <end position="354"/>
    </location>
</feature>
<keyword evidence="4" id="KW-1185">Reference proteome</keyword>
<reference evidence="3" key="2">
    <citation type="submission" date="2020-05" db="UniProtKB">
        <authorList>
            <consortium name="EnsemblMetazoa"/>
        </authorList>
    </citation>
    <scope>IDENTIFICATION</scope>
</reference>
<name>A0A084WHB9_ANOSI</name>
<dbReference type="OrthoDB" id="10584542at2759"/>
<organism evidence="2">
    <name type="scientific">Anopheles sinensis</name>
    <name type="common">Mosquito</name>
    <dbReference type="NCBI Taxonomy" id="74873"/>
    <lineage>
        <taxon>Eukaryota</taxon>
        <taxon>Metazoa</taxon>
        <taxon>Ecdysozoa</taxon>
        <taxon>Arthropoda</taxon>
        <taxon>Hexapoda</taxon>
        <taxon>Insecta</taxon>
        <taxon>Pterygota</taxon>
        <taxon>Neoptera</taxon>
        <taxon>Endopterygota</taxon>
        <taxon>Diptera</taxon>
        <taxon>Nematocera</taxon>
        <taxon>Culicoidea</taxon>
        <taxon>Culicidae</taxon>
        <taxon>Anophelinae</taxon>
        <taxon>Anopheles</taxon>
    </lineage>
</organism>
<evidence type="ECO:0000313" key="3">
    <source>
        <dbReference type="EnsemblMetazoa" id="ASIC017628-PA"/>
    </source>
</evidence>
<evidence type="ECO:0000256" key="1">
    <source>
        <dbReference type="SAM" id="MobiDB-lite"/>
    </source>
</evidence>
<dbReference type="AlphaFoldDB" id="A0A084WHB9"/>
<gene>
    <name evidence="2" type="ORF">ZHAS_00017628</name>
</gene>
<dbReference type="EnsemblMetazoa" id="ASIC017628-RA">
    <property type="protein sequence ID" value="ASIC017628-PA"/>
    <property type="gene ID" value="ASIC017628"/>
</dbReference>
<dbReference type="VEuPathDB" id="VectorBase:ASIS022890"/>
<dbReference type="VEuPathDB" id="VectorBase:ASIS009714"/>
<dbReference type="VEuPathDB" id="VectorBase:ASIC017628"/>
<sequence length="491" mass="54303">MSHVPSHYQPLEAHRGSLHEGAFRRPYDGYYNHSERPQSYWGSEARVYDLRSRNKLNARSGTPFPDQSRAYQGSQWTAYRSFQPIAGPIQPSVAHSNAAASTSKKRRLSTVPGNDPFVDITNNRVESHGGQPKRKKVSNGHPSSSRGMNSSLLKPVPQKPSISNQSGRVRIESIFRNVELLAQSHWDTGNAIKLQPGMRTGVTFGGTQKRTMVVREQYSQKLCGYFDSGEVDHFAQISGQFNVNRRGKQMRTKPCARYVARVVDLSQAHHPESQYDPHLVPNPQQMAPINSQYSAPMAGSQLLPLPYAEPTADVSVSLRQHRKRKSPVKEPRASRTKQRTKGGKVSKDVGPMAAGATTNMPAALVEPNTTPGGLYKIDFSRLIEHNLQSSLLQQRSALAAHGNPIGRGGGPVLDPRIVHAEHTLTMWRQLMMASVALQRNQQAIMRPPQSSPIEVGVPSPPVATNRERFSIFHSVELMAQSSCPSAMGRKL</sequence>
<feature type="region of interest" description="Disordered" evidence="1">
    <location>
        <begin position="93"/>
        <end position="165"/>
    </location>
</feature>
<accession>A0A084WHB9</accession>
<feature type="compositionally biased region" description="Polar residues" evidence="1">
    <location>
        <begin position="93"/>
        <end position="102"/>
    </location>
</feature>
<dbReference type="EMBL" id="KE525346">
    <property type="protein sequence ID" value="KFB49613.1"/>
    <property type="molecule type" value="Genomic_DNA"/>
</dbReference>
<dbReference type="Proteomes" id="UP000030765">
    <property type="component" value="Unassembled WGS sequence"/>
</dbReference>
<proteinExistence type="predicted"/>
<evidence type="ECO:0000313" key="4">
    <source>
        <dbReference type="Proteomes" id="UP000030765"/>
    </source>
</evidence>
<feature type="compositionally biased region" description="Basic residues" evidence="1">
    <location>
        <begin position="334"/>
        <end position="344"/>
    </location>
</feature>
<dbReference type="EMBL" id="ATLV01023800">
    <property type="status" value="NOT_ANNOTATED_CDS"/>
    <property type="molecule type" value="Genomic_DNA"/>
</dbReference>
<evidence type="ECO:0000313" key="2">
    <source>
        <dbReference type="EMBL" id="KFB49613.1"/>
    </source>
</evidence>